<gene>
    <name evidence="1" type="ORF">HLI28_08205</name>
</gene>
<dbReference type="Proteomes" id="UP000557204">
    <property type="component" value="Unassembled WGS sequence"/>
</dbReference>
<evidence type="ECO:0000313" key="2">
    <source>
        <dbReference type="Proteomes" id="UP000557204"/>
    </source>
</evidence>
<dbReference type="AlphaFoldDB" id="A0A849KG46"/>
<sequence>MKLPEATEEDVRVQMDDLCRAGAVIIGTIGGWDPPPPGAVAKLSRRDGSDELVIFYDERGTTLDEQREIFTAAWEAIRTGLGYPEKWDVVEGTDPDTGEPVRWRVLWLYWE</sequence>
<reference evidence="1 2" key="1">
    <citation type="submission" date="2020-05" db="EMBL/GenBank/DDBJ databases">
        <title>Genome sequence of Isoptericola sp. JC619 isolated from Chilika lagoon, India.</title>
        <authorList>
            <person name="Kumar D."/>
            <person name="Appam K."/>
            <person name="Gandham S."/>
            <person name="Uppada J."/>
            <person name="Sasikala C."/>
            <person name="Venkata Ramana C."/>
        </authorList>
    </citation>
    <scope>NUCLEOTIDE SEQUENCE [LARGE SCALE GENOMIC DNA]</scope>
    <source>
        <strain evidence="1 2">JC619</strain>
    </source>
</reference>
<name>A0A849KG46_9MICO</name>
<organism evidence="1 2">
    <name type="scientific">Isoptericola sediminis</name>
    <dbReference type="NCBI Taxonomy" id="2733572"/>
    <lineage>
        <taxon>Bacteria</taxon>
        <taxon>Bacillati</taxon>
        <taxon>Actinomycetota</taxon>
        <taxon>Actinomycetes</taxon>
        <taxon>Micrococcales</taxon>
        <taxon>Promicromonosporaceae</taxon>
        <taxon>Isoptericola</taxon>
    </lineage>
</organism>
<proteinExistence type="predicted"/>
<protein>
    <submittedName>
        <fullName evidence="1">Uncharacterized protein</fullName>
    </submittedName>
</protein>
<keyword evidence="2" id="KW-1185">Reference proteome</keyword>
<evidence type="ECO:0000313" key="1">
    <source>
        <dbReference type="EMBL" id="NNU27523.1"/>
    </source>
</evidence>
<dbReference type="EMBL" id="JABFAJ010000015">
    <property type="protein sequence ID" value="NNU27523.1"/>
    <property type="molecule type" value="Genomic_DNA"/>
</dbReference>
<dbReference type="RefSeq" id="WP_171247036.1">
    <property type="nucleotide sequence ID" value="NZ_JABFAJ010000015.1"/>
</dbReference>
<comment type="caution">
    <text evidence="1">The sequence shown here is derived from an EMBL/GenBank/DDBJ whole genome shotgun (WGS) entry which is preliminary data.</text>
</comment>
<accession>A0A849KG46</accession>